<gene>
    <name evidence="2" type="ORF">DM48_2954</name>
</gene>
<dbReference type="KEGG" id="bgo:BM43_4812"/>
<evidence type="ECO:0000313" key="2">
    <source>
        <dbReference type="EMBL" id="KGC13340.1"/>
    </source>
</evidence>
<dbReference type="PANTHER" id="PTHR18964:SF149">
    <property type="entry name" value="BIFUNCTIONAL UDP-N-ACETYLGLUCOSAMINE 2-EPIMERASE_N-ACETYLMANNOSAMINE KINASE"/>
    <property type="match status" value="1"/>
</dbReference>
<evidence type="ECO:0000313" key="3">
    <source>
        <dbReference type="Proteomes" id="UP000029590"/>
    </source>
</evidence>
<name>A0AAW3F0J1_BURGA</name>
<comment type="caution">
    <text evidence="2">The sequence shown here is derived from an EMBL/GenBank/DDBJ whole genome shotgun (WGS) entry which is preliminary data.</text>
</comment>
<proteinExistence type="inferred from homology"/>
<dbReference type="Proteomes" id="UP000029590">
    <property type="component" value="Unassembled WGS sequence"/>
</dbReference>
<dbReference type="Pfam" id="PF00480">
    <property type="entry name" value="ROK"/>
    <property type="match status" value="1"/>
</dbReference>
<dbReference type="EMBL" id="JPGG01000016">
    <property type="protein sequence ID" value="KGC13340.1"/>
    <property type="molecule type" value="Genomic_DNA"/>
</dbReference>
<dbReference type="PANTHER" id="PTHR18964">
    <property type="entry name" value="ROK (REPRESSOR, ORF, KINASE) FAMILY"/>
    <property type="match status" value="1"/>
</dbReference>
<evidence type="ECO:0000256" key="1">
    <source>
        <dbReference type="ARBA" id="ARBA00006479"/>
    </source>
</evidence>
<dbReference type="RefSeq" id="WP_198399559.1">
    <property type="nucleotide sequence ID" value="NZ_CADEVY010000002.1"/>
</dbReference>
<organism evidence="2 3">
    <name type="scientific">Burkholderia gladioli</name>
    <name type="common">Pseudomonas marginata</name>
    <name type="synonym">Phytomonas marginata</name>
    <dbReference type="NCBI Taxonomy" id="28095"/>
    <lineage>
        <taxon>Bacteria</taxon>
        <taxon>Pseudomonadati</taxon>
        <taxon>Pseudomonadota</taxon>
        <taxon>Betaproteobacteria</taxon>
        <taxon>Burkholderiales</taxon>
        <taxon>Burkholderiaceae</taxon>
        <taxon>Burkholderia</taxon>
    </lineage>
</organism>
<dbReference type="SUPFAM" id="SSF53067">
    <property type="entry name" value="Actin-like ATPase domain"/>
    <property type="match status" value="1"/>
</dbReference>
<dbReference type="InterPro" id="IPR000600">
    <property type="entry name" value="ROK"/>
</dbReference>
<comment type="similarity">
    <text evidence="1">Belongs to the ROK (NagC/XylR) family.</text>
</comment>
<reference evidence="2 3" key="1">
    <citation type="submission" date="2014-04" db="EMBL/GenBank/DDBJ databases">
        <authorList>
            <person name="Bishop-Lilly K.A."/>
            <person name="Broomall S.M."/>
            <person name="Chain P.S."/>
            <person name="Chertkov O."/>
            <person name="Coyne S.R."/>
            <person name="Daligault H.E."/>
            <person name="Davenport K.W."/>
            <person name="Erkkila T."/>
            <person name="Frey K.G."/>
            <person name="Gibbons H.S."/>
            <person name="Gu W."/>
            <person name="Jaissle J."/>
            <person name="Johnson S.L."/>
            <person name="Koroleva G.I."/>
            <person name="Ladner J.T."/>
            <person name="Lo C.-C."/>
            <person name="Minogue T.D."/>
            <person name="Munk C."/>
            <person name="Palacios G.F."/>
            <person name="Redden C.L."/>
            <person name="Rosenzweig C.N."/>
            <person name="Scholz M.B."/>
            <person name="Teshima H."/>
            <person name="Xu Y."/>
        </authorList>
    </citation>
    <scope>NUCLEOTIDE SEQUENCE [LARGE SCALE GENOMIC DNA]</scope>
    <source>
        <strain evidence="3">gladioli</strain>
    </source>
</reference>
<dbReference type="InterPro" id="IPR043129">
    <property type="entry name" value="ATPase_NBD"/>
</dbReference>
<dbReference type="AlphaFoldDB" id="A0AAW3F0J1"/>
<accession>A0AAW3F0J1</accession>
<sequence length="341" mass="34006">MSEEAAGRMGAGGKGGAAAAGCLLAIDFGGTKIAMATATPSGERLGEAEIPTLAAEGAARVLARTREASLALLARTRRDQRGAGDAGALPLLAVAAVTPGIVQPDGIRFAPNNPGWETLALEPALRRMFEVRVVGVATDVKAAALAEARFGALAGVGTGLYVNLGTGLAAAAVIDGRVLRGAHGAAGEIGYQLLGAAGERACAEGGAPLEEHAGGGALAARVSALLGRETSAREAFALAATQPAVAALLDEALDTLARHVANLALMIDPERIVLGGGMARVPALVERLRAAVARAALFEPQWQRAAFGHGAALQGAIVVALDALRESAQEAAQPGAAIVAA</sequence>
<protein>
    <submittedName>
        <fullName evidence="2">ROK family protein</fullName>
    </submittedName>
</protein>
<dbReference type="Gene3D" id="3.30.420.40">
    <property type="match status" value="2"/>
</dbReference>